<dbReference type="GO" id="GO:0000976">
    <property type="term" value="F:transcription cis-regulatory region binding"/>
    <property type="evidence" value="ECO:0007669"/>
    <property type="project" value="TreeGrafter"/>
</dbReference>
<evidence type="ECO:0000259" key="4">
    <source>
        <dbReference type="PROSITE" id="PS50932"/>
    </source>
</evidence>
<dbReference type="InterPro" id="IPR046335">
    <property type="entry name" value="LacI/GalR-like_sensor"/>
</dbReference>
<dbReference type="Pfam" id="PF13377">
    <property type="entry name" value="Peripla_BP_3"/>
    <property type="match status" value="1"/>
</dbReference>
<dbReference type="Gene3D" id="1.10.260.40">
    <property type="entry name" value="lambda repressor-like DNA-binding domains"/>
    <property type="match status" value="1"/>
</dbReference>
<reference evidence="5" key="1">
    <citation type="submission" date="2016-10" db="EMBL/GenBank/DDBJ databases">
        <title>Sequence of Gallionella enrichment culture.</title>
        <authorList>
            <person name="Poehlein A."/>
            <person name="Muehling M."/>
            <person name="Daniel R."/>
        </authorList>
    </citation>
    <scope>NUCLEOTIDE SEQUENCE</scope>
</reference>
<proteinExistence type="predicted"/>
<organism evidence="5">
    <name type="scientific">mine drainage metagenome</name>
    <dbReference type="NCBI Taxonomy" id="410659"/>
    <lineage>
        <taxon>unclassified sequences</taxon>
        <taxon>metagenomes</taxon>
        <taxon>ecological metagenomes</taxon>
    </lineage>
</organism>
<evidence type="ECO:0000256" key="2">
    <source>
        <dbReference type="ARBA" id="ARBA00023125"/>
    </source>
</evidence>
<dbReference type="Gene3D" id="3.40.50.2300">
    <property type="match status" value="2"/>
</dbReference>
<dbReference type="AlphaFoldDB" id="A0A1J5QBL3"/>
<name>A0A1J5QBL3_9ZZZZ</name>
<dbReference type="InterPro" id="IPR000843">
    <property type="entry name" value="HTH_LacI"/>
</dbReference>
<keyword evidence="1" id="KW-0805">Transcription regulation</keyword>
<sequence>MAATMQDVADRAQVSLSTVSYTLSGKRPVSAETRARIESAMAELGFRRHAAARALASRRTHVLAVAYPVYGVALGATLNEIVAGAAAAARAAEYELVLWPVSSAEPEMLHELAGQRTADGVVLMEVALDDPRIGVVEAAGLACALIGRTEDPGEHVWVDIDFEDALEQSVAHLVDLGHRDIAFINRSQASLDARYGPVVRAQRGYERAMAARGLRPVTVPCDVTPPAGRRAMQGLLADVPDTSGVIVMNELALFGVASALREAGRSVPRDVSVLAVAVADEISEMYERPLTYLAPPGPEQGARAIRGLLEVLDGRPAPAGANLPCVLHVRETTGPAPRH</sequence>
<evidence type="ECO:0000313" key="5">
    <source>
        <dbReference type="EMBL" id="OIQ77359.1"/>
    </source>
</evidence>
<dbReference type="EMBL" id="MLJW01001635">
    <property type="protein sequence ID" value="OIQ77359.1"/>
    <property type="molecule type" value="Genomic_DNA"/>
</dbReference>
<dbReference type="PROSITE" id="PS50932">
    <property type="entry name" value="HTH_LACI_2"/>
    <property type="match status" value="1"/>
</dbReference>
<dbReference type="InterPro" id="IPR010982">
    <property type="entry name" value="Lambda_DNA-bd_dom_sf"/>
</dbReference>
<dbReference type="PANTHER" id="PTHR30146:SF153">
    <property type="entry name" value="LACTOSE OPERON REPRESSOR"/>
    <property type="match status" value="1"/>
</dbReference>
<dbReference type="PANTHER" id="PTHR30146">
    <property type="entry name" value="LACI-RELATED TRANSCRIPTIONAL REPRESSOR"/>
    <property type="match status" value="1"/>
</dbReference>
<gene>
    <name evidence="5" type="primary">ccpA_8</name>
    <name evidence="5" type="ORF">GALL_409490</name>
</gene>
<dbReference type="Pfam" id="PF00356">
    <property type="entry name" value="LacI"/>
    <property type="match status" value="1"/>
</dbReference>
<accession>A0A1J5QBL3</accession>
<dbReference type="SMART" id="SM00354">
    <property type="entry name" value="HTH_LACI"/>
    <property type="match status" value="1"/>
</dbReference>
<dbReference type="InterPro" id="IPR028082">
    <property type="entry name" value="Peripla_BP_I"/>
</dbReference>
<keyword evidence="3" id="KW-0804">Transcription</keyword>
<dbReference type="SUPFAM" id="SSF53822">
    <property type="entry name" value="Periplasmic binding protein-like I"/>
    <property type="match status" value="1"/>
</dbReference>
<evidence type="ECO:0000256" key="1">
    <source>
        <dbReference type="ARBA" id="ARBA00023015"/>
    </source>
</evidence>
<protein>
    <submittedName>
        <fullName evidence="5">Catabolite control protein A</fullName>
    </submittedName>
</protein>
<comment type="caution">
    <text evidence="5">The sequence shown here is derived from an EMBL/GenBank/DDBJ whole genome shotgun (WGS) entry which is preliminary data.</text>
</comment>
<evidence type="ECO:0000256" key="3">
    <source>
        <dbReference type="ARBA" id="ARBA00023163"/>
    </source>
</evidence>
<keyword evidence="2" id="KW-0238">DNA-binding</keyword>
<dbReference type="SUPFAM" id="SSF47413">
    <property type="entry name" value="lambda repressor-like DNA-binding domains"/>
    <property type="match status" value="1"/>
</dbReference>
<feature type="domain" description="HTH lacI-type" evidence="4">
    <location>
        <begin position="3"/>
        <end position="57"/>
    </location>
</feature>
<dbReference type="CDD" id="cd01392">
    <property type="entry name" value="HTH_LacI"/>
    <property type="match status" value="1"/>
</dbReference>
<dbReference type="GO" id="GO:0003700">
    <property type="term" value="F:DNA-binding transcription factor activity"/>
    <property type="evidence" value="ECO:0007669"/>
    <property type="project" value="TreeGrafter"/>
</dbReference>